<evidence type="ECO:0000313" key="2">
    <source>
        <dbReference type="EMBL" id="EGW30866.1"/>
    </source>
</evidence>
<dbReference type="AlphaFoldDB" id="G3ATA3"/>
<dbReference type="InParanoid" id="G3ATA3"/>
<dbReference type="eggNOG" id="ENOG502RQ04">
    <property type="taxonomic scope" value="Eukaryota"/>
</dbReference>
<organism evidence="3">
    <name type="scientific">Spathaspora passalidarum (strain NRRL Y-27907 / 11-Y1)</name>
    <dbReference type="NCBI Taxonomy" id="619300"/>
    <lineage>
        <taxon>Eukaryota</taxon>
        <taxon>Fungi</taxon>
        <taxon>Dikarya</taxon>
        <taxon>Ascomycota</taxon>
        <taxon>Saccharomycotina</taxon>
        <taxon>Pichiomycetes</taxon>
        <taxon>Debaryomycetaceae</taxon>
        <taxon>Spathaspora</taxon>
    </lineage>
</organism>
<accession>G3ATA3</accession>
<feature type="region of interest" description="Disordered" evidence="1">
    <location>
        <begin position="145"/>
        <end position="164"/>
    </location>
</feature>
<protein>
    <submittedName>
        <fullName evidence="2">Uncharacterized protein</fullName>
    </submittedName>
</protein>
<dbReference type="GeneID" id="18874457"/>
<dbReference type="Proteomes" id="UP000000709">
    <property type="component" value="Unassembled WGS sequence"/>
</dbReference>
<dbReference type="KEGG" id="spaa:SPAPADRAFT_62765"/>
<dbReference type="OMA" id="GGIGQRQ"/>
<dbReference type="STRING" id="619300.G3ATA3"/>
<sequence>MYRVKPLSRASRSISQTFKRFNSAHHHHPEPESKPFEITITKIFGIAALAGGYLVYNRDFDEPLFQHEVFDKTRSGERDDLRSENYLQRYKNAFISEYGRDKGGIGNRLYRRAGDYVVREQTLIPSQSPFAQEFGAGIKLNELGPRRERFPRFAPKDTTSTSSE</sequence>
<reference evidence="2 3" key="1">
    <citation type="journal article" date="2011" name="Proc. Natl. Acad. Sci. U.S.A.">
        <title>Comparative genomics of xylose-fermenting fungi for enhanced biofuel production.</title>
        <authorList>
            <person name="Wohlbach D.J."/>
            <person name="Kuo A."/>
            <person name="Sato T.K."/>
            <person name="Potts K.M."/>
            <person name="Salamov A.A."/>
            <person name="LaButti K.M."/>
            <person name="Sun H."/>
            <person name="Clum A."/>
            <person name="Pangilinan J.L."/>
            <person name="Lindquist E.A."/>
            <person name="Lucas S."/>
            <person name="Lapidus A."/>
            <person name="Jin M."/>
            <person name="Gunawan C."/>
            <person name="Balan V."/>
            <person name="Dale B.E."/>
            <person name="Jeffries T.W."/>
            <person name="Zinkel R."/>
            <person name="Barry K.W."/>
            <person name="Grigoriev I.V."/>
            <person name="Gasch A.P."/>
        </authorList>
    </citation>
    <scope>NUCLEOTIDE SEQUENCE [LARGE SCALE GENOMIC DNA]</scope>
    <source>
        <strain evidence="3">NRRL Y-27907 / 11-Y1</strain>
    </source>
</reference>
<dbReference type="RefSeq" id="XP_007376899.1">
    <property type="nucleotide sequence ID" value="XM_007376837.1"/>
</dbReference>
<gene>
    <name evidence="2" type="ORF">SPAPADRAFT_62765</name>
</gene>
<keyword evidence="3" id="KW-1185">Reference proteome</keyword>
<evidence type="ECO:0000256" key="1">
    <source>
        <dbReference type="SAM" id="MobiDB-lite"/>
    </source>
</evidence>
<proteinExistence type="predicted"/>
<name>G3ATA3_SPAPN</name>
<dbReference type="EMBL" id="GL996504">
    <property type="protein sequence ID" value="EGW30866.1"/>
    <property type="molecule type" value="Genomic_DNA"/>
</dbReference>
<dbReference type="HOGENOM" id="CLU_1695249_0_0_1"/>
<evidence type="ECO:0000313" key="3">
    <source>
        <dbReference type="Proteomes" id="UP000000709"/>
    </source>
</evidence>
<dbReference type="OrthoDB" id="4003242at2759"/>
<feature type="compositionally biased region" description="Basic and acidic residues" evidence="1">
    <location>
        <begin position="145"/>
        <end position="155"/>
    </location>
</feature>